<dbReference type="AlphaFoldDB" id="A0A0D2JNS1"/>
<organism evidence="2 3">
    <name type="scientific">Monoraphidium neglectum</name>
    <dbReference type="NCBI Taxonomy" id="145388"/>
    <lineage>
        <taxon>Eukaryota</taxon>
        <taxon>Viridiplantae</taxon>
        <taxon>Chlorophyta</taxon>
        <taxon>core chlorophytes</taxon>
        <taxon>Chlorophyceae</taxon>
        <taxon>CS clade</taxon>
        <taxon>Sphaeropleales</taxon>
        <taxon>Selenastraceae</taxon>
        <taxon>Monoraphidium</taxon>
    </lineage>
</organism>
<proteinExistence type="predicted"/>
<dbReference type="STRING" id="145388.A0A0D2JNS1"/>
<dbReference type="GeneID" id="25740042"/>
<dbReference type="Gene3D" id="3.20.20.100">
    <property type="entry name" value="NADP-dependent oxidoreductase domain"/>
    <property type="match status" value="1"/>
</dbReference>
<feature type="compositionally biased region" description="Low complexity" evidence="1">
    <location>
        <begin position="72"/>
        <end position="97"/>
    </location>
</feature>
<dbReference type="GO" id="GO:0004185">
    <property type="term" value="F:serine-type carboxypeptidase activity"/>
    <property type="evidence" value="ECO:0007669"/>
    <property type="project" value="InterPro"/>
</dbReference>
<dbReference type="EMBL" id="KK101463">
    <property type="protein sequence ID" value="KIZ00798.1"/>
    <property type="molecule type" value="Genomic_DNA"/>
</dbReference>
<reference evidence="2 3" key="1">
    <citation type="journal article" date="2013" name="BMC Genomics">
        <title>Reconstruction of the lipid metabolism for the microalga Monoraphidium neglectum from its genome sequence reveals characteristics suitable for biofuel production.</title>
        <authorList>
            <person name="Bogen C."/>
            <person name="Al-Dilaimi A."/>
            <person name="Albersmeier A."/>
            <person name="Wichmann J."/>
            <person name="Grundmann M."/>
            <person name="Rupp O."/>
            <person name="Lauersen K.J."/>
            <person name="Blifernez-Klassen O."/>
            <person name="Kalinowski J."/>
            <person name="Goesmann A."/>
            <person name="Mussgnug J.H."/>
            <person name="Kruse O."/>
        </authorList>
    </citation>
    <scope>NUCLEOTIDE SEQUENCE [LARGE SCALE GENOMIC DNA]</scope>
    <source>
        <strain evidence="2 3">SAG 48.87</strain>
    </source>
</reference>
<gene>
    <name evidence="2" type="ORF">MNEG_7166</name>
</gene>
<dbReference type="OrthoDB" id="416253at2759"/>
<evidence type="ECO:0000313" key="3">
    <source>
        <dbReference type="Proteomes" id="UP000054498"/>
    </source>
</evidence>
<sequence length="153" mass="15728">MSHDGCEEVTWKGQAFPYLMHHPKFLKTESYGSARAAAASTGHSSSGYGRAAPASGGDGSDTMQRSGTGTWLGPAPRGAGPLAAAASDGPAAASAARPVREPATIHLSNGARMPLLGLGTYKITSPDSIKAALELGYRHFDCGWRAASWDGVV</sequence>
<dbReference type="InterPro" id="IPR018202">
    <property type="entry name" value="Ser_caboxypep_ser_AS"/>
</dbReference>
<feature type="region of interest" description="Disordered" evidence="1">
    <location>
        <begin position="39"/>
        <end position="98"/>
    </location>
</feature>
<keyword evidence="3" id="KW-1185">Reference proteome</keyword>
<accession>A0A0D2JNS1</accession>
<protein>
    <recommendedName>
        <fullName evidence="4">NADP-dependent oxidoreductase domain-containing protein</fullName>
    </recommendedName>
</protein>
<feature type="compositionally biased region" description="Low complexity" evidence="1">
    <location>
        <begin position="39"/>
        <end position="49"/>
    </location>
</feature>
<dbReference type="RefSeq" id="XP_013899817.1">
    <property type="nucleotide sequence ID" value="XM_014044363.1"/>
</dbReference>
<dbReference type="PROSITE" id="PS00131">
    <property type="entry name" value="CARBOXYPEPT_SER_SER"/>
    <property type="match status" value="1"/>
</dbReference>
<name>A0A0D2JNS1_9CHLO</name>
<dbReference type="SUPFAM" id="SSF51430">
    <property type="entry name" value="NAD(P)-linked oxidoreductase"/>
    <property type="match status" value="1"/>
</dbReference>
<dbReference type="KEGG" id="mng:MNEG_7166"/>
<evidence type="ECO:0000256" key="1">
    <source>
        <dbReference type="SAM" id="MobiDB-lite"/>
    </source>
</evidence>
<evidence type="ECO:0000313" key="2">
    <source>
        <dbReference type="EMBL" id="KIZ00798.1"/>
    </source>
</evidence>
<dbReference type="InterPro" id="IPR036812">
    <property type="entry name" value="NAD(P)_OxRdtase_dom_sf"/>
</dbReference>
<evidence type="ECO:0008006" key="4">
    <source>
        <dbReference type="Google" id="ProtNLM"/>
    </source>
</evidence>
<dbReference type="Proteomes" id="UP000054498">
    <property type="component" value="Unassembled WGS sequence"/>
</dbReference>